<dbReference type="InterPro" id="IPR020846">
    <property type="entry name" value="MFS_dom"/>
</dbReference>
<feature type="transmembrane region" description="Helical" evidence="8">
    <location>
        <begin position="375"/>
        <end position="394"/>
    </location>
</feature>
<organism evidence="10 11">
    <name type="scientific">Hebeloma cylindrosporum</name>
    <dbReference type="NCBI Taxonomy" id="76867"/>
    <lineage>
        <taxon>Eukaryota</taxon>
        <taxon>Fungi</taxon>
        <taxon>Dikarya</taxon>
        <taxon>Basidiomycota</taxon>
        <taxon>Agaricomycotina</taxon>
        <taxon>Agaricomycetes</taxon>
        <taxon>Agaricomycetidae</taxon>
        <taxon>Agaricales</taxon>
        <taxon>Agaricineae</taxon>
        <taxon>Hymenogastraceae</taxon>
        <taxon>Hebeloma</taxon>
    </lineage>
</organism>
<dbReference type="AlphaFoldDB" id="A0A0C3CTH4"/>
<evidence type="ECO:0000256" key="8">
    <source>
        <dbReference type="SAM" id="Phobius"/>
    </source>
</evidence>
<dbReference type="GO" id="GO:0016020">
    <property type="term" value="C:membrane"/>
    <property type="evidence" value="ECO:0007669"/>
    <property type="project" value="TreeGrafter"/>
</dbReference>
<dbReference type="PANTHER" id="PTHR23514:SF3">
    <property type="entry name" value="BYPASS OF STOP CODON PROTEIN 6"/>
    <property type="match status" value="1"/>
</dbReference>
<evidence type="ECO:0000256" key="2">
    <source>
        <dbReference type="ARBA" id="ARBA00008335"/>
    </source>
</evidence>
<dbReference type="InterPro" id="IPR036259">
    <property type="entry name" value="MFS_trans_sf"/>
</dbReference>
<feature type="region of interest" description="Disordered" evidence="7">
    <location>
        <begin position="77"/>
        <end position="97"/>
    </location>
</feature>
<keyword evidence="4 8" id="KW-0812">Transmembrane</keyword>
<dbReference type="Pfam" id="PF07690">
    <property type="entry name" value="MFS_1"/>
    <property type="match status" value="1"/>
</dbReference>
<dbReference type="PANTHER" id="PTHR23514">
    <property type="entry name" value="BYPASS OF STOP CODON PROTEIN 6"/>
    <property type="match status" value="1"/>
</dbReference>
<evidence type="ECO:0000256" key="6">
    <source>
        <dbReference type="ARBA" id="ARBA00023136"/>
    </source>
</evidence>
<reference evidence="10 11" key="1">
    <citation type="submission" date="2014-04" db="EMBL/GenBank/DDBJ databases">
        <authorList>
            <consortium name="DOE Joint Genome Institute"/>
            <person name="Kuo A."/>
            <person name="Gay G."/>
            <person name="Dore J."/>
            <person name="Kohler A."/>
            <person name="Nagy L.G."/>
            <person name="Floudas D."/>
            <person name="Copeland A."/>
            <person name="Barry K.W."/>
            <person name="Cichocki N."/>
            <person name="Veneault-Fourrey C."/>
            <person name="LaButti K."/>
            <person name="Lindquist E.A."/>
            <person name="Lipzen A."/>
            <person name="Lundell T."/>
            <person name="Morin E."/>
            <person name="Murat C."/>
            <person name="Sun H."/>
            <person name="Tunlid A."/>
            <person name="Henrissat B."/>
            <person name="Grigoriev I.V."/>
            <person name="Hibbett D.S."/>
            <person name="Martin F."/>
            <person name="Nordberg H.P."/>
            <person name="Cantor M.N."/>
            <person name="Hua S.X."/>
        </authorList>
    </citation>
    <scope>NUCLEOTIDE SEQUENCE [LARGE SCALE GENOMIC DNA]</scope>
    <source>
        <strain evidence="11">h7</strain>
    </source>
</reference>
<keyword evidence="3" id="KW-0813">Transport</keyword>
<dbReference type="EMBL" id="KN831770">
    <property type="protein sequence ID" value="KIM47156.1"/>
    <property type="molecule type" value="Genomic_DNA"/>
</dbReference>
<evidence type="ECO:0000256" key="7">
    <source>
        <dbReference type="SAM" id="MobiDB-lite"/>
    </source>
</evidence>
<evidence type="ECO:0000256" key="1">
    <source>
        <dbReference type="ARBA" id="ARBA00004127"/>
    </source>
</evidence>
<dbReference type="Proteomes" id="UP000053424">
    <property type="component" value="Unassembled WGS sequence"/>
</dbReference>
<dbReference type="PROSITE" id="PS50850">
    <property type="entry name" value="MFS"/>
    <property type="match status" value="1"/>
</dbReference>
<feature type="transmembrane region" description="Helical" evidence="8">
    <location>
        <begin position="461"/>
        <end position="482"/>
    </location>
</feature>
<feature type="transmembrane region" description="Helical" evidence="8">
    <location>
        <begin position="494"/>
        <end position="513"/>
    </location>
</feature>
<feature type="domain" description="Major facilitator superfamily (MFS) profile" evidence="9">
    <location>
        <begin position="130"/>
        <end position="517"/>
    </location>
</feature>
<evidence type="ECO:0000259" key="9">
    <source>
        <dbReference type="PROSITE" id="PS50850"/>
    </source>
</evidence>
<evidence type="ECO:0000256" key="4">
    <source>
        <dbReference type="ARBA" id="ARBA00022692"/>
    </source>
</evidence>
<dbReference type="InterPro" id="IPR011701">
    <property type="entry name" value="MFS"/>
</dbReference>
<keyword evidence="6 8" id="KW-0472">Membrane</keyword>
<name>A0A0C3CTH4_HEBCY</name>
<feature type="transmembrane region" description="Helical" evidence="8">
    <location>
        <begin position="406"/>
        <end position="425"/>
    </location>
</feature>
<dbReference type="STRING" id="686832.A0A0C3CTH4"/>
<sequence length="521" mass="56616">MMDSMSTTCLDDLPIQTSFTTIINGSSKPISGTQYDLQAIPTYLSERTRRPSSPTSKNSDLSNLKEAIHLQTLSTGGTPLSHILPGQNPEDLDNPKRREDTSHVIAVSYPPTLNLTPRLSKLQKRNSMVQFLALCWCIFLVGWNDGSTGPLLPRIQEEYRVGFSVVSLIFVGNCAGFLIGATLNVWLNDRFGFGKTILLGAICQLAGYITIAPCPPFPVLVCVYVVVGFGNALQNVQSNGFVGSLHEHMSTKLGFMHASYGLGAFLAPFASTFFSGFTDRRWGFHFILSAGLCLSNIAVLLYVFRLRRQEDILLDAGQEPSADVIQSGDNKYKQIFALRAVPLLTIFALIYIGVEVTLGGWIVTFIIRERAGGNSAGYISSGFFGGLTLGRVCLMWLNKMVGERRIIFFYSVIAIGLELTVWFVPSIIGNAVAVSIIGLVLGPMFPLLVSHMTRILPRWLLTGSVGLVTGIGMVGSAALPFITGLLASKYGIGSLQPLMVSMMGAMLVVWAFVPGHARKVD</sequence>
<dbReference type="OrthoDB" id="413079at2759"/>
<comment type="similarity">
    <text evidence="2">Belongs to the major facilitator superfamily.</text>
</comment>
<dbReference type="HOGENOM" id="CLU_021993_6_0_1"/>
<feature type="transmembrane region" description="Helical" evidence="8">
    <location>
        <begin position="340"/>
        <end position="363"/>
    </location>
</feature>
<dbReference type="FunFam" id="1.20.1250.20:FF:000286">
    <property type="entry name" value="MFS efflux transporter"/>
    <property type="match status" value="1"/>
</dbReference>
<accession>A0A0C3CTH4</accession>
<comment type="subcellular location">
    <subcellularLocation>
        <location evidence="1">Endomembrane system</location>
        <topology evidence="1">Multi-pass membrane protein</topology>
    </subcellularLocation>
</comment>
<evidence type="ECO:0000313" key="11">
    <source>
        <dbReference type="Proteomes" id="UP000053424"/>
    </source>
</evidence>
<feature type="transmembrane region" description="Helical" evidence="8">
    <location>
        <begin position="163"/>
        <end position="186"/>
    </location>
</feature>
<reference evidence="11" key="2">
    <citation type="submission" date="2015-01" db="EMBL/GenBank/DDBJ databases">
        <title>Evolutionary Origins and Diversification of the Mycorrhizal Mutualists.</title>
        <authorList>
            <consortium name="DOE Joint Genome Institute"/>
            <consortium name="Mycorrhizal Genomics Consortium"/>
            <person name="Kohler A."/>
            <person name="Kuo A."/>
            <person name="Nagy L.G."/>
            <person name="Floudas D."/>
            <person name="Copeland A."/>
            <person name="Barry K.W."/>
            <person name="Cichocki N."/>
            <person name="Veneault-Fourrey C."/>
            <person name="LaButti K."/>
            <person name="Lindquist E.A."/>
            <person name="Lipzen A."/>
            <person name="Lundell T."/>
            <person name="Morin E."/>
            <person name="Murat C."/>
            <person name="Riley R."/>
            <person name="Ohm R."/>
            <person name="Sun H."/>
            <person name="Tunlid A."/>
            <person name="Henrissat B."/>
            <person name="Grigoriev I.V."/>
            <person name="Hibbett D.S."/>
            <person name="Martin F."/>
        </authorList>
    </citation>
    <scope>NUCLEOTIDE SEQUENCE [LARGE SCALE GENOMIC DNA]</scope>
    <source>
        <strain evidence="11">h7</strain>
    </source>
</reference>
<dbReference type="GO" id="GO:0012505">
    <property type="term" value="C:endomembrane system"/>
    <property type="evidence" value="ECO:0007669"/>
    <property type="project" value="UniProtKB-SubCell"/>
</dbReference>
<proteinExistence type="inferred from homology"/>
<keyword evidence="11" id="KW-1185">Reference proteome</keyword>
<feature type="transmembrane region" description="Helical" evidence="8">
    <location>
        <begin position="282"/>
        <end position="304"/>
    </location>
</feature>
<gene>
    <name evidence="10" type="ORF">M413DRAFT_270463</name>
</gene>
<dbReference type="Gene3D" id="1.20.1250.20">
    <property type="entry name" value="MFS general substrate transporter like domains"/>
    <property type="match status" value="2"/>
</dbReference>
<feature type="transmembrane region" description="Helical" evidence="8">
    <location>
        <begin position="254"/>
        <end position="276"/>
    </location>
</feature>
<keyword evidence="5 8" id="KW-1133">Transmembrane helix</keyword>
<evidence type="ECO:0000256" key="5">
    <source>
        <dbReference type="ARBA" id="ARBA00022989"/>
    </source>
</evidence>
<evidence type="ECO:0000256" key="3">
    <source>
        <dbReference type="ARBA" id="ARBA00022448"/>
    </source>
</evidence>
<dbReference type="InterPro" id="IPR051788">
    <property type="entry name" value="MFS_Transporter"/>
</dbReference>
<protein>
    <recommendedName>
        <fullName evidence="9">Major facilitator superfamily (MFS) profile domain-containing protein</fullName>
    </recommendedName>
</protein>
<dbReference type="SUPFAM" id="SSF103473">
    <property type="entry name" value="MFS general substrate transporter"/>
    <property type="match status" value="1"/>
</dbReference>
<dbReference type="GO" id="GO:0022857">
    <property type="term" value="F:transmembrane transporter activity"/>
    <property type="evidence" value="ECO:0007669"/>
    <property type="project" value="InterPro"/>
</dbReference>
<feature type="transmembrane region" description="Helical" evidence="8">
    <location>
        <begin position="431"/>
        <end position="449"/>
    </location>
</feature>
<evidence type="ECO:0000313" key="10">
    <source>
        <dbReference type="EMBL" id="KIM47156.1"/>
    </source>
</evidence>